<organism evidence="6 7">
    <name type="scientific">Colletotrichum chlorophyti</name>
    <dbReference type="NCBI Taxonomy" id="708187"/>
    <lineage>
        <taxon>Eukaryota</taxon>
        <taxon>Fungi</taxon>
        <taxon>Dikarya</taxon>
        <taxon>Ascomycota</taxon>
        <taxon>Pezizomycotina</taxon>
        <taxon>Sordariomycetes</taxon>
        <taxon>Hypocreomycetidae</taxon>
        <taxon>Glomerellales</taxon>
        <taxon>Glomerellaceae</taxon>
        <taxon>Colletotrichum</taxon>
    </lineage>
</organism>
<dbReference type="PANTHER" id="PTHR24321:SF8">
    <property type="entry name" value="ESTRADIOL 17-BETA-DEHYDROGENASE 8-RELATED"/>
    <property type="match status" value="1"/>
</dbReference>
<dbReference type="SUPFAM" id="SSF51735">
    <property type="entry name" value="NAD(P)-binding Rossmann-fold domains"/>
    <property type="match status" value="1"/>
</dbReference>
<dbReference type="AlphaFoldDB" id="A0A1Q8RXT4"/>
<evidence type="ECO:0000313" key="7">
    <source>
        <dbReference type="Proteomes" id="UP000186583"/>
    </source>
</evidence>
<dbReference type="FunFam" id="3.40.50.720:FF:000084">
    <property type="entry name" value="Short-chain dehydrogenase reductase"/>
    <property type="match status" value="1"/>
</dbReference>
<evidence type="ECO:0000256" key="4">
    <source>
        <dbReference type="ARBA" id="ARBA00023027"/>
    </source>
</evidence>
<dbReference type="CDD" id="cd05233">
    <property type="entry name" value="SDR_c"/>
    <property type="match status" value="1"/>
</dbReference>
<dbReference type="PANTHER" id="PTHR24321">
    <property type="entry name" value="DEHYDROGENASES, SHORT CHAIN"/>
    <property type="match status" value="1"/>
</dbReference>
<proteinExistence type="inferred from homology"/>
<dbReference type="InterPro" id="IPR036291">
    <property type="entry name" value="NAD(P)-bd_dom_sf"/>
</dbReference>
<dbReference type="GO" id="GO:0016491">
    <property type="term" value="F:oxidoreductase activity"/>
    <property type="evidence" value="ECO:0007669"/>
    <property type="project" value="UniProtKB-KW"/>
</dbReference>
<evidence type="ECO:0000259" key="5">
    <source>
        <dbReference type="SMART" id="SM00822"/>
    </source>
</evidence>
<dbReference type="InterPro" id="IPR002347">
    <property type="entry name" value="SDR_fam"/>
</dbReference>
<keyword evidence="2" id="KW-0521">NADP</keyword>
<dbReference type="SMART" id="SM00822">
    <property type="entry name" value="PKS_KR"/>
    <property type="match status" value="1"/>
</dbReference>
<evidence type="ECO:0000313" key="6">
    <source>
        <dbReference type="EMBL" id="OLN91683.1"/>
    </source>
</evidence>
<dbReference type="Proteomes" id="UP000186583">
    <property type="component" value="Unassembled WGS sequence"/>
</dbReference>
<dbReference type="InterPro" id="IPR020904">
    <property type="entry name" value="Sc_DH/Rdtase_CS"/>
</dbReference>
<keyword evidence="4" id="KW-0520">NAD</keyword>
<accession>A0A1Q8RXT4</accession>
<comment type="similarity">
    <text evidence="1">Belongs to the short-chain dehydrogenases/reductases (SDR) family.</text>
</comment>
<comment type="caution">
    <text evidence="6">The sequence shown here is derived from an EMBL/GenBank/DDBJ whole genome shotgun (WGS) entry which is preliminary data.</text>
</comment>
<feature type="domain" description="Ketoreductase" evidence="5">
    <location>
        <begin position="11"/>
        <end position="202"/>
    </location>
</feature>
<evidence type="ECO:0000256" key="2">
    <source>
        <dbReference type="ARBA" id="ARBA00022857"/>
    </source>
</evidence>
<dbReference type="Pfam" id="PF13561">
    <property type="entry name" value="adh_short_C2"/>
    <property type="match status" value="1"/>
</dbReference>
<dbReference type="PRINTS" id="PR00081">
    <property type="entry name" value="GDHRDH"/>
</dbReference>
<dbReference type="OrthoDB" id="1669814at2759"/>
<sequence>MSASPQQFSGKVVALTGAASGIGLATAHLLASRGAKLSLADINLDGLARAQYEIQAKHPEAQVAIFEVDVTKYAQVEHWITATAAFYHRLDGAANLAGVIPKSIGKQGLAEQDFEDWDYVMGVNLNGTMHCLRAQLSAIKDHGAIVNASSIAGLQGRPNNGAYTASKHAIVGLTRTAAKEVGHRGVRVNAVCPGRIDTPMSRTSAGAGIRAESALGRDGRPEEVASLIAFLLSDESTYITGNAISIDGGWNC</sequence>
<evidence type="ECO:0000256" key="3">
    <source>
        <dbReference type="ARBA" id="ARBA00023002"/>
    </source>
</evidence>
<evidence type="ECO:0000256" key="1">
    <source>
        <dbReference type="ARBA" id="ARBA00006484"/>
    </source>
</evidence>
<name>A0A1Q8RXT4_9PEZI</name>
<dbReference type="STRING" id="708187.A0A1Q8RXT4"/>
<gene>
    <name evidence="6" type="ORF">CCHL11_06640</name>
</gene>
<reference evidence="6 7" key="1">
    <citation type="submission" date="2016-11" db="EMBL/GenBank/DDBJ databases">
        <title>Draft Genome Assembly of Colletotrichum chlorophyti a pathogen of herbaceous plants.</title>
        <authorList>
            <person name="Gan P."/>
            <person name="Narusaka M."/>
            <person name="Tsushima A."/>
            <person name="Narusaka Y."/>
            <person name="Takano Y."/>
            <person name="Shirasu K."/>
        </authorList>
    </citation>
    <scope>NUCLEOTIDE SEQUENCE [LARGE SCALE GENOMIC DNA]</scope>
    <source>
        <strain evidence="6 7">NTL11</strain>
    </source>
</reference>
<dbReference type="EMBL" id="MPGH01000061">
    <property type="protein sequence ID" value="OLN91683.1"/>
    <property type="molecule type" value="Genomic_DNA"/>
</dbReference>
<protein>
    <submittedName>
        <fullName evidence="6">3-oxoacyl-[acyl-carrier-protein] reductase 9</fullName>
    </submittedName>
</protein>
<dbReference type="Gene3D" id="3.40.50.720">
    <property type="entry name" value="NAD(P)-binding Rossmann-like Domain"/>
    <property type="match status" value="1"/>
</dbReference>
<keyword evidence="7" id="KW-1185">Reference proteome</keyword>
<dbReference type="PROSITE" id="PS00061">
    <property type="entry name" value="ADH_SHORT"/>
    <property type="match status" value="1"/>
</dbReference>
<keyword evidence="3" id="KW-0560">Oxidoreductase</keyword>
<dbReference type="PRINTS" id="PR00080">
    <property type="entry name" value="SDRFAMILY"/>
</dbReference>
<dbReference type="InterPro" id="IPR057326">
    <property type="entry name" value="KR_dom"/>
</dbReference>